<evidence type="ECO:0000256" key="2">
    <source>
        <dbReference type="SAM" id="SignalP"/>
    </source>
</evidence>
<sequence length="108" mass="11925">MASTTNMCLIVLTAVVLMAHTILCKPTLSIIDGDDTEVSMPGSFEILTPPVYDGDVIDLITIPSRARRQMAQMHTGSVHYNPGHSNGQSSTRRRFASRYYKPAQTIQE</sequence>
<dbReference type="AlphaFoldDB" id="A0AAV2HCS0"/>
<evidence type="ECO:0000313" key="3">
    <source>
        <dbReference type="EMBL" id="CAL1530296.1"/>
    </source>
</evidence>
<evidence type="ECO:0008006" key="5">
    <source>
        <dbReference type="Google" id="ProtNLM"/>
    </source>
</evidence>
<protein>
    <recommendedName>
        <fullName evidence="5">Secreted protein</fullName>
    </recommendedName>
</protein>
<feature type="chain" id="PRO_5043629099" description="Secreted protein" evidence="2">
    <location>
        <begin position="25"/>
        <end position="108"/>
    </location>
</feature>
<organism evidence="3 4">
    <name type="scientific">Lymnaea stagnalis</name>
    <name type="common">Great pond snail</name>
    <name type="synonym">Helix stagnalis</name>
    <dbReference type="NCBI Taxonomy" id="6523"/>
    <lineage>
        <taxon>Eukaryota</taxon>
        <taxon>Metazoa</taxon>
        <taxon>Spiralia</taxon>
        <taxon>Lophotrochozoa</taxon>
        <taxon>Mollusca</taxon>
        <taxon>Gastropoda</taxon>
        <taxon>Heterobranchia</taxon>
        <taxon>Euthyneura</taxon>
        <taxon>Panpulmonata</taxon>
        <taxon>Hygrophila</taxon>
        <taxon>Lymnaeoidea</taxon>
        <taxon>Lymnaeidae</taxon>
        <taxon>Lymnaea</taxon>
    </lineage>
</organism>
<evidence type="ECO:0000313" key="4">
    <source>
        <dbReference type="Proteomes" id="UP001497497"/>
    </source>
</evidence>
<proteinExistence type="predicted"/>
<keyword evidence="2" id="KW-0732">Signal</keyword>
<gene>
    <name evidence="3" type="ORF">GSLYS_00004429001</name>
</gene>
<feature type="signal peptide" evidence="2">
    <location>
        <begin position="1"/>
        <end position="24"/>
    </location>
</feature>
<dbReference type="EMBL" id="CAXITT010000066">
    <property type="protein sequence ID" value="CAL1530296.1"/>
    <property type="molecule type" value="Genomic_DNA"/>
</dbReference>
<comment type="caution">
    <text evidence="3">The sequence shown here is derived from an EMBL/GenBank/DDBJ whole genome shotgun (WGS) entry which is preliminary data.</text>
</comment>
<reference evidence="3 4" key="1">
    <citation type="submission" date="2024-04" db="EMBL/GenBank/DDBJ databases">
        <authorList>
            <consortium name="Genoscope - CEA"/>
            <person name="William W."/>
        </authorList>
    </citation>
    <scope>NUCLEOTIDE SEQUENCE [LARGE SCALE GENOMIC DNA]</scope>
</reference>
<feature type="region of interest" description="Disordered" evidence="1">
    <location>
        <begin position="76"/>
        <end position="108"/>
    </location>
</feature>
<dbReference type="Proteomes" id="UP001497497">
    <property type="component" value="Unassembled WGS sequence"/>
</dbReference>
<evidence type="ECO:0000256" key="1">
    <source>
        <dbReference type="SAM" id="MobiDB-lite"/>
    </source>
</evidence>
<accession>A0AAV2HCS0</accession>
<keyword evidence="4" id="KW-1185">Reference proteome</keyword>
<name>A0AAV2HCS0_LYMST</name>